<dbReference type="Pfam" id="PF09594">
    <property type="entry name" value="GT87"/>
    <property type="match status" value="1"/>
</dbReference>
<feature type="transmembrane region" description="Helical" evidence="8">
    <location>
        <begin position="103"/>
        <end position="121"/>
    </location>
</feature>
<dbReference type="AlphaFoldDB" id="A0A840QKD3"/>
<evidence type="ECO:0000313" key="9">
    <source>
        <dbReference type="EMBL" id="MBB5158803.1"/>
    </source>
</evidence>
<keyword evidence="6 8" id="KW-0472">Membrane</keyword>
<name>A0A840QKD3_9PSEU</name>
<evidence type="ECO:0000313" key="10">
    <source>
        <dbReference type="Proteomes" id="UP000584374"/>
    </source>
</evidence>
<keyword evidence="2" id="KW-1003">Cell membrane</keyword>
<evidence type="ECO:0000256" key="3">
    <source>
        <dbReference type="ARBA" id="ARBA00022679"/>
    </source>
</evidence>
<feature type="transmembrane region" description="Helical" evidence="8">
    <location>
        <begin position="275"/>
        <end position="294"/>
    </location>
</feature>
<keyword evidence="5 8" id="KW-1133">Transmembrane helix</keyword>
<dbReference type="GO" id="GO:0016758">
    <property type="term" value="F:hexosyltransferase activity"/>
    <property type="evidence" value="ECO:0007669"/>
    <property type="project" value="InterPro"/>
</dbReference>
<evidence type="ECO:0000256" key="2">
    <source>
        <dbReference type="ARBA" id="ARBA00022475"/>
    </source>
</evidence>
<dbReference type="RefSeq" id="WP_184730794.1">
    <property type="nucleotide sequence ID" value="NZ_JACHIW010000002.1"/>
</dbReference>
<comment type="caution">
    <text evidence="9">The sequence shown here is derived from an EMBL/GenBank/DDBJ whole genome shotgun (WGS) entry which is preliminary data.</text>
</comment>
<keyword evidence="4 8" id="KW-0812">Transmembrane</keyword>
<evidence type="ECO:0000256" key="1">
    <source>
        <dbReference type="ARBA" id="ARBA00004651"/>
    </source>
</evidence>
<evidence type="ECO:0000256" key="8">
    <source>
        <dbReference type="SAM" id="Phobius"/>
    </source>
</evidence>
<organism evidence="9 10">
    <name type="scientific">Saccharopolyspora phatthalungensis</name>
    <dbReference type="NCBI Taxonomy" id="664693"/>
    <lineage>
        <taxon>Bacteria</taxon>
        <taxon>Bacillati</taxon>
        <taxon>Actinomycetota</taxon>
        <taxon>Actinomycetes</taxon>
        <taxon>Pseudonocardiales</taxon>
        <taxon>Pseudonocardiaceae</taxon>
        <taxon>Saccharopolyspora</taxon>
    </lineage>
</organism>
<accession>A0A840QKD3</accession>
<evidence type="ECO:0000256" key="7">
    <source>
        <dbReference type="ARBA" id="ARBA00024033"/>
    </source>
</evidence>
<proteinExistence type="inferred from homology"/>
<reference evidence="9 10" key="1">
    <citation type="submission" date="2020-08" db="EMBL/GenBank/DDBJ databases">
        <title>Sequencing the genomes of 1000 actinobacteria strains.</title>
        <authorList>
            <person name="Klenk H.-P."/>
        </authorList>
    </citation>
    <scope>NUCLEOTIDE SEQUENCE [LARGE SCALE GENOMIC DNA]</scope>
    <source>
        <strain evidence="9 10">DSM 45584</strain>
    </source>
</reference>
<dbReference type="EC" id="2.4.1.-" evidence="9"/>
<feature type="transmembrane region" description="Helical" evidence="8">
    <location>
        <begin position="216"/>
        <end position="234"/>
    </location>
</feature>
<evidence type="ECO:0000256" key="6">
    <source>
        <dbReference type="ARBA" id="ARBA00023136"/>
    </source>
</evidence>
<protein>
    <submittedName>
        <fullName evidence="9">Alpha-1,2-mannosyltransferase</fullName>
        <ecNumber evidence="9">2.4.1.-</ecNumber>
    </submittedName>
</protein>
<feature type="transmembrane region" description="Helical" evidence="8">
    <location>
        <begin position="185"/>
        <end position="209"/>
    </location>
</feature>
<feature type="transmembrane region" description="Helical" evidence="8">
    <location>
        <begin position="142"/>
        <end position="165"/>
    </location>
</feature>
<dbReference type="InterPro" id="IPR018584">
    <property type="entry name" value="GT87"/>
</dbReference>
<dbReference type="Proteomes" id="UP000584374">
    <property type="component" value="Unassembled WGS sequence"/>
</dbReference>
<keyword evidence="10" id="KW-1185">Reference proteome</keyword>
<feature type="transmembrane region" description="Helical" evidence="8">
    <location>
        <begin position="18"/>
        <end position="41"/>
    </location>
</feature>
<comment type="subcellular location">
    <subcellularLocation>
        <location evidence="1">Cell membrane</location>
        <topology evidence="1">Multi-pass membrane protein</topology>
    </subcellularLocation>
</comment>
<comment type="similarity">
    <text evidence="7">Belongs to the glycosyltransferase 87 family.</text>
</comment>
<gene>
    <name evidence="9" type="ORF">BJ970_006402</name>
</gene>
<evidence type="ECO:0000256" key="4">
    <source>
        <dbReference type="ARBA" id="ARBA00022692"/>
    </source>
</evidence>
<feature type="transmembrane region" description="Helical" evidence="8">
    <location>
        <begin position="306"/>
        <end position="325"/>
    </location>
</feature>
<dbReference type="EMBL" id="JACHIW010000002">
    <property type="protein sequence ID" value="MBB5158803.1"/>
    <property type="molecule type" value="Genomic_DNA"/>
</dbReference>
<feature type="transmembrane region" description="Helical" evidence="8">
    <location>
        <begin position="374"/>
        <end position="396"/>
    </location>
</feature>
<sequence>MPASGSDEKSHRHAAPAWLALILSGALLVVAYGYSLCWAFVQGVGIDEPLQYDLDIYRSAIAERAAGNSLYDYANAVHDSFNYPPFAALVLWPLYWLGKHPSAIVWTIITLAATTLMAVLLERAARGPWRFNGNSIRQKFPAFAILLALLLVSSASLSNLLWGQLGALLTVLVLVDVLGLLPRSLTGGLVGLAAAVKLTALLFVPYLLVCRRYQDAFRASLVFVAAAVVAWGVFPDDSWRFWSYELTHMTSRVWDIGHLENQSLYGLVSRVGLDASVTSAVFGVLAVGVLAFWATQTRRLLTRDPVLSAMVTGCVSLLLSPITWVHHMYWVVLLGGWLVLKYRSLLRLIGAMTLLLMLRPMAWDEVLVQDDIFAVINGNSWLLVVVIGIFVVPLLIRQGKRERADAVAT</sequence>
<dbReference type="GO" id="GO:0005886">
    <property type="term" value="C:plasma membrane"/>
    <property type="evidence" value="ECO:0007669"/>
    <property type="project" value="UniProtKB-SubCell"/>
</dbReference>
<keyword evidence="9" id="KW-0328">Glycosyltransferase</keyword>
<keyword evidence="3 9" id="KW-0808">Transferase</keyword>
<evidence type="ECO:0000256" key="5">
    <source>
        <dbReference type="ARBA" id="ARBA00022989"/>
    </source>
</evidence>